<dbReference type="SMART" id="SM00065">
    <property type="entry name" value="GAF"/>
    <property type="match status" value="1"/>
</dbReference>
<dbReference type="AlphaFoldDB" id="A0A432VRF2"/>
<protein>
    <recommendedName>
        <fullName evidence="1">FHA domain-containing protein</fullName>
    </recommendedName>
</protein>
<evidence type="ECO:0000259" key="1">
    <source>
        <dbReference type="PROSITE" id="PS50006"/>
    </source>
</evidence>
<dbReference type="EMBL" id="PIPI01000007">
    <property type="protein sequence ID" value="RUO18865.1"/>
    <property type="molecule type" value="Genomic_DNA"/>
</dbReference>
<proteinExistence type="predicted"/>
<evidence type="ECO:0000313" key="3">
    <source>
        <dbReference type="Proteomes" id="UP000288212"/>
    </source>
</evidence>
<dbReference type="RefSeq" id="WP_126793578.1">
    <property type="nucleotide sequence ID" value="NZ_PIPI01000007.1"/>
</dbReference>
<reference evidence="2 3" key="1">
    <citation type="journal article" date="2011" name="Front. Microbiol.">
        <title>Genomic signatures of strain selection and enhancement in Bacillus atrophaeus var. globigii, a historical biowarfare simulant.</title>
        <authorList>
            <person name="Gibbons H.S."/>
            <person name="Broomall S.M."/>
            <person name="McNew L.A."/>
            <person name="Daligault H."/>
            <person name="Chapman C."/>
            <person name="Bruce D."/>
            <person name="Karavis M."/>
            <person name="Krepps M."/>
            <person name="McGregor P.A."/>
            <person name="Hong C."/>
            <person name="Park K.H."/>
            <person name="Akmal A."/>
            <person name="Feldman A."/>
            <person name="Lin J.S."/>
            <person name="Chang W.E."/>
            <person name="Higgs B.W."/>
            <person name="Demirev P."/>
            <person name="Lindquist J."/>
            <person name="Liem A."/>
            <person name="Fochler E."/>
            <person name="Read T.D."/>
            <person name="Tapia R."/>
            <person name="Johnson S."/>
            <person name="Bishop-Lilly K.A."/>
            <person name="Detter C."/>
            <person name="Han C."/>
            <person name="Sozhamannan S."/>
            <person name="Rosenzweig C.N."/>
            <person name="Skowronski E.W."/>
        </authorList>
    </citation>
    <scope>NUCLEOTIDE SEQUENCE [LARGE SCALE GENOMIC DNA]</scope>
    <source>
        <strain evidence="2 3">AK5</strain>
    </source>
</reference>
<dbReference type="OrthoDB" id="5953293at2"/>
<dbReference type="InterPro" id="IPR003018">
    <property type="entry name" value="GAF"/>
</dbReference>
<dbReference type="Gene3D" id="3.30.450.40">
    <property type="match status" value="1"/>
</dbReference>
<dbReference type="CDD" id="cd00060">
    <property type="entry name" value="FHA"/>
    <property type="match status" value="1"/>
</dbReference>
<dbReference type="InterPro" id="IPR050923">
    <property type="entry name" value="Cell_Proc_Reg/RNA_Proc"/>
</dbReference>
<dbReference type="PROSITE" id="PS50006">
    <property type="entry name" value="FHA_DOMAIN"/>
    <property type="match status" value="1"/>
</dbReference>
<gene>
    <name evidence="2" type="ORF">CWE06_09725</name>
</gene>
<dbReference type="SUPFAM" id="SSF49879">
    <property type="entry name" value="SMAD/FHA domain"/>
    <property type="match status" value="1"/>
</dbReference>
<dbReference type="Proteomes" id="UP000288212">
    <property type="component" value="Unassembled WGS sequence"/>
</dbReference>
<dbReference type="InterPro" id="IPR000253">
    <property type="entry name" value="FHA_dom"/>
</dbReference>
<comment type="caution">
    <text evidence="2">The sequence shown here is derived from an EMBL/GenBank/DDBJ whole genome shotgun (WGS) entry which is preliminary data.</text>
</comment>
<feature type="domain" description="FHA" evidence="1">
    <location>
        <begin position="25"/>
        <end position="74"/>
    </location>
</feature>
<accession>A0A432VRF2</accession>
<dbReference type="SMART" id="SM00240">
    <property type="entry name" value="FHA"/>
    <property type="match status" value="1"/>
</dbReference>
<evidence type="ECO:0000313" key="2">
    <source>
        <dbReference type="EMBL" id="RUO18865.1"/>
    </source>
</evidence>
<sequence length="277" mass="30903">MPLRLQLRYANKPAQNHVLFEGKEYLLGRSDDCDIVLDDPSVSRYHARISARNGVWQLQDHNSQNGCFQNGQRVNSIALARLADVTLGPVQCRMELVEHRQITAESSFRQWRQRYLNAAAENMLRETSLNNLLQNASDTLTTILSSDRAAVIFLDAQGDISHCSGYPEWLGGQTFSGSRTAIQHAVDSQEPVVLAAVHNHAELAQAASIIKNHIQALLVFPVIVGHDVVAVLYADSQAEHRAFLDTDLAIVRSFSRQLSMALQIQDIEVRLQQLQVS</sequence>
<keyword evidence="3" id="KW-1185">Reference proteome</keyword>
<dbReference type="SUPFAM" id="SSF55781">
    <property type="entry name" value="GAF domain-like"/>
    <property type="match status" value="1"/>
</dbReference>
<dbReference type="Gene3D" id="2.60.200.20">
    <property type="match status" value="1"/>
</dbReference>
<name>A0A432VRF2_9GAMM</name>
<organism evidence="2 3">
    <name type="scientific">Aliidiomarina haloalkalitolerans</name>
    <dbReference type="NCBI Taxonomy" id="859059"/>
    <lineage>
        <taxon>Bacteria</taxon>
        <taxon>Pseudomonadati</taxon>
        <taxon>Pseudomonadota</taxon>
        <taxon>Gammaproteobacteria</taxon>
        <taxon>Alteromonadales</taxon>
        <taxon>Idiomarinaceae</taxon>
        <taxon>Aliidiomarina</taxon>
    </lineage>
</organism>
<dbReference type="InterPro" id="IPR029016">
    <property type="entry name" value="GAF-like_dom_sf"/>
</dbReference>
<dbReference type="Pfam" id="PF01590">
    <property type="entry name" value="GAF"/>
    <property type="match status" value="1"/>
</dbReference>
<dbReference type="Pfam" id="PF00498">
    <property type="entry name" value="FHA"/>
    <property type="match status" value="1"/>
</dbReference>
<dbReference type="PANTHER" id="PTHR23308">
    <property type="entry name" value="NUCLEAR INHIBITOR OF PROTEIN PHOSPHATASE-1"/>
    <property type="match status" value="1"/>
</dbReference>
<dbReference type="InterPro" id="IPR008984">
    <property type="entry name" value="SMAD_FHA_dom_sf"/>
</dbReference>